<dbReference type="AlphaFoldDB" id="A0A9X3M7Y8"/>
<evidence type="ECO:0000313" key="5">
    <source>
        <dbReference type="Proteomes" id="UP001146505"/>
    </source>
</evidence>
<keyword evidence="2" id="KW-1133">Transmembrane helix</keyword>
<reference evidence="4" key="1">
    <citation type="submission" date="2022-02" db="EMBL/GenBank/DDBJ databases">
        <title>Corynebacterium sp. from urogenital microbiome.</title>
        <authorList>
            <person name="Cappelli E.A."/>
            <person name="Ribeiro T.G."/>
            <person name="Peixe L."/>
        </authorList>
    </citation>
    <scope>NUCLEOTIDE SEQUENCE</scope>
    <source>
        <strain evidence="4">C9Ua_112</strain>
    </source>
</reference>
<feature type="compositionally biased region" description="Polar residues" evidence="1">
    <location>
        <begin position="99"/>
        <end position="112"/>
    </location>
</feature>
<feature type="region of interest" description="Disordered" evidence="1">
    <location>
        <begin position="59"/>
        <end position="130"/>
    </location>
</feature>
<dbReference type="Gene3D" id="1.10.10.10">
    <property type="entry name" value="Winged helix-like DNA-binding domain superfamily/Winged helix DNA-binding domain"/>
    <property type="match status" value="2"/>
</dbReference>
<name>A0A9X3M7Y8_9CORY</name>
<feature type="region of interest" description="Disordered" evidence="1">
    <location>
        <begin position="1"/>
        <end position="27"/>
    </location>
</feature>
<evidence type="ECO:0000259" key="3">
    <source>
        <dbReference type="Pfam" id="PF07553"/>
    </source>
</evidence>
<keyword evidence="5" id="KW-1185">Reference proteome</keyword>
<proteinExistence type="predicted"/>
<dbReference type="GeneID" id="301813328"/>
<gene>
    <name evidence="4" type="ORF">L8U58_07170</name>
</gene>
<dbReference type="Pfam" id="PF07553">
    <property type="entry name" value="Lipoprotein_Ltp"/>
    <property type="match status" value="2"/>
</dbReference>
<feature type="domain" description="Putative host cell surface-exposed lipoprotein Ltp-like HTH region" evidence="3">
    <location>
        <begin position="132"/>
        <end position="175"/>
    </location>
</feature>
<dbReference type="InterPro" id="IPR036388">
    <property type="entry name" value="WH-like_DNA-bd_sf"/>
</dbReference>
<feature type="transmembrane region" description="Helical" evidence="2">
    <location>
        <begin position="35"/>
        <end position="57"/>
    </location>
</feature>
<sequence>MTAPQPAPYGDSYGYPSSGPAPQQSDNKGMGKGKVVLIFILGVVGTLVALGIIGTIWGEEDSSDNASSSSSSVVTVTETAPSETSDSPNPTFPEEDATESTGQVAEVQNSDSEGVEEPAGDSNAADGNATREQRNALRSANNYLNLMAFSDPGLRKQLDYEGFPADAIEYAMQNITVDWNAQAVKMAQQYDQSGLAMSNDGLYDQLIYEGFTPEQAQYGVDNM</sequence>
<feature type="domain" description="Putative host cell surface-exposed lipoprotein Ltp-like HTH region" evidence="3">
    <location>
        <begin position="178"/>
        <end position="223"/>
    </location>
</feature>
<evidence type="ECO:0000313" key="4">
    <source>
        <dbReference type="EMBL" id="MCZ9305303.1"/>
    </source>
</evidence>
<dbReference type="InterPro" id="IPR011434">
    <property type="entry name" value="Ltp-like_HTH"/>
</dbReference>
<evidence type="ECO:0000256" key="2">
    <source>
        <dbReference type="SAM" id="Phobius"/>
    </source>
</evidence>
<feature type="compositionally biased region" description="Low complexity" evidence="1">
    <location>
        <begin position="64"/>
        <end position="85"/>
    </location>
</feature>
<dbReference type="RefSeq" id="WP_080719806.1">
    <property type="nucleotide sequence ID" value="NZ_JAKMUV010000007.1"/>
</dbReference>
<accession>A0A9X3M7Y8</accession>
<comment type="caution">
    <text evidence="4">The sequence shown here is derived from an EMBL/GenBank/DDBJ whole genome shotgun (WGS) entry which is preliminary data.</text>
</comment>
<evidence type="ECO:0000256" key="1">
    <source>
        <dbReference type="SAM" id="MobiDB-lite"/>
    </source>
</evidence>
<dbReference type="EMBL" id="JAKMUV010000007">
    <property type="protein sequence ID" value="MCZ9305303.1"/>
    <property type="molecule type" value="Genomic_DNA"/>
</dbReference>
<organism evidence="4 5">
    <name type="scientific">Corynebacterium macclintockiae</name>
    <dbReference type="NCBI Taxonomy" id="2913501"/>
    <lineage>
        <taxon>Bacteria</taxon>
        <taxon>Bacillati</taxon>
        <taxon>Actinomycetota</taxon>
        <taxon>Actinomycetes</taxon>
        <taxon>Mycobacteriales</taxon>
        <taxon>Corynebacteriaceae</taxon>
        <taxon>Corynebacterium</taxon>
    </lineage>
</organism>
<dbReference type="Proteomes" id="UP001146505">
    <property type="component" value="Unassembled WGS sequence"/>
</dbReference>
<keyword evidence="2" id="KW-0472">Membrane</keyword>
<keyword evidence="2" id="KW-0812">Transmembrane</keyword>
<protein>
    <submittedName>
        <fullName evidence="4">Ltp family lipoprotein</fullName>
    </submittedName>
</protein>
<keyword evidence="4" id="KW-0449">Lipoprotein</keyword>